<sequence length="172" mass="19998">MKKEERTYIHVMCVYIWKYECHVFAFMPSLVANVKLSLQHGNILSKFTQFFVPLQTTTNSTQRNVNAQFSTVNFNNSPNYLFSNNRNRMLALTLSPNNWAHLLCIPVQWSNSVRQAISSSLFEVRPMQSTDDCYTGDPKRTFIILDDILNCSGRLFEKCNEKHMHIMTSCQD</sequence>
<reference evidence="1" key="2">
    <citation type="submission" date="2020-05" db="UniProtKB">
        <authorList>
            <consortium name="EnsemblMetazoa"/>
        </authorList>
    </citation>
    <scope>IDENTIFICATION</scope>
    <source>
        <strain evidence="1">IAEA</strain>
    </source>
</reference>
<evidence type="ECO:0000313" key="2">
    <source>
        <dbReference type="Proteomes" id="UP000092445"/>
    </source>
</evidence>
<keyword evidence="2" id="KW-1185">Reference proteome</keyword>
<organism evidence="1 2">
    <name type="scientific">Glossina pallidipes</name>
    <name type="common">Tsetse fly</name>
    <dbReference type="NCBI Taxonomy" id="7398"/>
    <lineage>
        <taxon>Eukaryota</taxon>
        <taxon>Metazoa</taxon>
        <taxon>Ecdysozoa</taxon>
        <taxon>Arthropoda</taxon>
        <taxon>Hexapoda</taxon>
        <taxon>Insecta</taxon>
        <taxon>Pterygota</taxon>
        <taxon>Neoptera</taxon>
        <taxon>Endopterygota</taxon>
        <taxon>Diptera</taxon>
        <taxon>Brachycera</taxon>
        <taxon>Muscomorpha</taxon>
        <taxon>Hippoboscoidea</taxon>
        <taxon>Glossinidae</taxon>
        <taxon>Glossina</taxon>
    </lineage>
</organism>
<dbReference type="VEuPathDB" id="VectorBase:GPAI020953"/>
<accession>A0A1A9ZPG6</accession>
<dbReference type="EnsemblMetazoa" id="GPAI020953-RA">
    <property type="protein sequence ID" value="GPAI020953-PA"/>
    <property type="gene ID" value="GPAI020953"/>
</dbReference>
<dbReference type="AlphaFoldDB" id="A0A1A9ZPG6"/>
<reference evidence="2" key="1">
    <citation type="submission" date="2014-03" db="EMBL/GenBank/DDBJ databases">
        <authorList>
            <person name="Aksoy S."/>
            <person name="Warren W."/>
            <person name="Wilson R.K."/>
        </authorList>
    </citation>
    <scope>NUCLEOTIDE SEQUENCE [LARGE SCALE GENOMIC DNA]</scope>
    <source>
        <strain evidence="2">IAEA</strain>
    </source>
</reference>
<proteinExistence type="predicted"/>
<name>A0A1A9ZPG6_GLOPL</name>
<dbReference type="Proteomes" id="UP000092445">
    <property type="component" value="Unassembled WGS sequence"/>
</dbReference>
<evidence type="ECO:0000313" key="1">
    <source>
        <dbReference type="EnsemblMetazoa" id="GPAI020953-PA"/>
    </source>
</evidence>
<protein>
    <submittedName>
        <fullName evidence="1">Uncharacterized protein</fullName>
    </submittedName>
</protein>